<feature type="compositionally biased region" description="Low complexity" evidence="3">
    <location>
        <begin position="27"/>
        <end position="39"/>
    </location>
</feature>
<evidence type="ECO:0000313" key="4">
    <source>
        <dbReference type="EMBL" id="BDC91562.1"/>
    </source>
</evidence>
<dbReference type="PROSITE" id="PS51482">
    <property type="entry name" value="DEGV"/>
    <property type="match status" value="1"/>
</dbReference>
<gene>
    <name evidence="4" type="ORF">ATTO_14340</name>
</gene>
<feature type="region of interest" description="Disordered" evidence="3">
    <location>
        <begin position="1"/>
        <end position="87"/>
    </location>
</feature>
<organism evidence="4 5">
    <name type="scientific">Leptogranulimonas caecicola</name>
    <dbReference type="NCBI Taxonomy" id="2894156"/>
    <lineage>
        <taxon>Bacteria</taxon>
        <taxon>Bacillati</taxon>
        <taxon>Actinomycetota</taxon>
        <taxon>Coriobacteriia</taxon>
        <taxon>Coriobacteriales</taxon>
        <taxon>Kribbibacteriaceae</taxon>
        <taxon>Leptogranulimonas</taxon>
    </lineage>
</organism>
<dbReference type="InterPro" id="IPR003797">
    <property type="entry name" value="DegV"/>
</dbReference>
<dbReference type="EMBL" id="AP025285">
    <property type="protein sequence ID" value="BDC91562.1"/>
    <property type="molecule type" value="Genomic_DNA"/>
</dbReference>
<evidence type="ECO:0000256" key="3">
    <source>
        <dbReference type="SAM" id="MobiDB-lite"/>
    </source>
</evidence>
<sequence>MSESTPDMREASLDSQKASQVEGGAPGAEAAKASSSETAPLDPRAQKEQAKAEARAKKEAARLAKRQAKEAAQAAKDMKDANAAAAEERRREHVRAFRASRTHIHIIVDSCGDFDPDVAEALGVEVIGFPYVIDGQEHIDDLFQEISAHEFYDAMRHGAHPTTSAVTPGRYYEIFKAAAEKGKPTIYLAFTEALSSSVNAAREAAKMVREEYPGFEIYVIDNLCPSGAAQLLAIEAVHQANQGASVEDLVAWIEEARHYVHGYFTLENFDALARGGRIPASAASLGGKLDIKPELYYDPSGALGFKRMCRGRKKALRAIVEDFRTMSDGERSMPIGIITADAEKDGDWLEALLRREPGCEDIPIVRSSVSPVIGSHVGPGMVALVFWGKDRRESSSLSSRIASKVTSRHNS</sequence>
<comment type="function">
    <text evidence="1">May bind long-chain fatty acids, such as palmitate, and may play a role in lipid transport or fatty acid metabolism.</text>
</comment>
<keyword evidence="2" id="KW-0446">Lipid-binding</keyword>
<dbReference type="KEGG" id="lcal:ATTO_14340"/>
<evidence type="ECO:0008006" key="6">
    <source>
        <dbReference type="Google" id="ProtNLM"/>
    </source>
</evidence>
<reference evidence="4" key="1">
    <citation type="submission" date="2021-11" db="EMBL/GenBank/DDBJ databases">
        <title>Complete genome sequence of Atopobiaceae bacterium TOC12.</title>
        <authorList>
            <person name="Morinaga K."/>
            <person name="Kusada H."/>
            <person name="Tamaki H."/>
        </authorList>
    </citation>
    <scope>NUCLEOTIDE SEQUENCE</scope>
    <source>
        <strain evidence="4">TOC12</strain>
    </source>
</reference>
<feature type="compositionally biased region" description="Basic and acidic residues" evidence="3">
    <location>
        <begin position="44"/>
        <end position="62"/>
    </location>
</feature>
<feature type="compositionally biased region" description="Basic and acidic residues" evidence="3">
    <location>
        <begin position="76"/>
        <end position="87"/>
    </location>
</feature>
<feature type="compositionally biased region" description="Basic and acidic residues" evidence="3">
    <location>
        <begin position="1"/>
        <end position="12"/>
    </location>
</feature>
<protein>
    <recommendedName>
        <fullName evidence="6">DegV family protein with EDD domain</fullName>
    </recommendedName>
</protein>
<name>A0AAU9CUQ2_9ACTN</name>
<dbReference type="InterPro" id="IPR043168">
    <property type="entry name" value="DegV_C"/>
</dbReference>
<dbReference type="GO" id="GO:0008289">
    <property type="term" value="F:lipid binding"/>
    <property type="evidence" value="ECO:0007669"/>
    <property type="project" value="UniProtKB-KW"/>
</dbReference>
<evidence type="ECO:0000256" key="2">
    <source>
        <dbReference type="ARBA" id="ARBA00023121"/>
    </source>
</evidence>
<dbReference type="Proteomes" id="UP001431186">
    <property type="component" value="Chromosome"/>
</dbReference>
<proteinExistence type="predicted"/>
<dbReference type="PANTHER" id="PTHR33434">
    <property type="entry name" value="DEGV DOMAIN-CONTAINING PROTEIN DR_1986-RELATED"/>
    <property type="match status" value="1"/>
</dbReference>
<dbReference type="Gene3D" id="3.40.50.10170">
    <property type="match status" value="1"/>
</dbReference>
<dbReference type="SUPFAM" id="SSF82549">
    <property type="entry name" value="DAK1/DegV-like"/>
    <property type="match status" value="1"/>
</dbReference>
<dbReference type="AlphaFoldDB" id="A0AAU9CUQ2"/>
<keyword evidence="5" id="KW-1185">Reference proteome</keyword>
<dbReference type="RefSeq" id="WP_323373074.1">
    <property type="nucleotide sequence ID" value="NZ_AP025285.1"/>
</dbReference>
<evidence type="ECO:0000313" key="5">
    <source>
        <dbReference type="Proteomes" id="UP001431186"/>
    </source>
</evidence>
<dbReference type="InterPro" id="IPR050270">
    <property type="entry name" value="DegV_domain_contain"/>
</dbReference>
<evidence type="ECO:0000256" key="1">
    <source>
        <dbReference type="ARBA" id="ARBA00003238"/>
    </source>
</evidence>
<dbReference type="NCBIfam" id="TIGR00762">
    <property type="entry name" value="DegV"/>
    <property type="match status" value="1"/>
</dbReference>
<accession>A0AAU9CUQ2</accession>
<dbReference type="Pfam" id="PF02645">
    <property type="entry name" value="DegV"/>
    <property type="match status" value="1"/>
</dbReference>
<dbReference type="PANTHER" id="PTHR33434:SF3">
    <property type="entry name" value="DEGV DOMAIN-CONTAINING PROTEIN YITS"/>
    <property type="match status" value="1"/>
</dbReference>
<dbReference type="Gene3D" id="3.30.1180.10">
    <property type="match status" value="1"/>
</dbReference>